<evidence type="ECO:0000313" key="1">
    <source>
        <dbReference type="EMBL" id="KAI6656076.1"/>
    </source>
</evidence>
<comment type="caution">
    <text evidence="1">The sequence shown here is derived from an EMBL/GenBank/DDBJ whole genome shotgun (WGS) entry which is preliminary data.</text>
</comment>
<proteinExistence type="predicted"/>
<evidence type="ECO:0000313" key="2">
    <source>
        <dbReference type="Proteomes" id="UP001165289"/>
    </source>
</evidence>
<accession>A0AAV7K4H6</accession>
<reference evidence="1 2" key="1">
    <citation type="journal article" date="2023" name="BMC Biol.">
        <title>The compact genome of the sponge Oopsacas minuta (Hexactinellida) is lacking key metazoan core genes.</title>
        <authorList>
            <person name="Santini S."/>
            <person name="Schenkelaars Q."/>
            <person name="Jourda C."/>
            <person name="Duchesne M."/>
            <person name="Belahbib H."/>
            <person name="Rocher C."/>
            <person name="Selva M."/>
            <person name="Riesgo A."/>
            <person name="Vervoort M."/>
            <person name="Leys S.P."/>
            <person name="Kodjabachian L."/>
            <person name="Le Bivic A."/>
            <person name="Borchiellini C."/>
            <person name="Claverie J.M."/>
            <person name="Renard E."/>
        </authorList>
    </citation>
    <scope>NUCLEOTIDE SEQUENCE [LARGE SCALE GENOMIC DNA]</scope>
    <source>
        <strain evidence="1">SPO-2</strain>
    </source>
</reference>
<dbReference type="EMBL" id="JAKMXF010000160">
    <property type="protein sequence ID" value="KAI6656076.1"/>
    <property type="molecule type" value="Genomic_DNA"/>
</dbReference>
<gene>
    <name evidence="1" type="ORF">LOD99_11337</name>
</gene>
<dbReference type="AlphaFoldDB" id="A0AAV7K4H6"/>
<sequence>MQDHAFTFHQWSTQADPFPDEKLFIVQQVLNKQNHRILATDKSTLPESTFRVSRTQKPASVMAQSHFGNDLWVFQQDSARAHNAKATQKWCKTNFPGVISSEKWPPCSPDLNPLDFSIWSILEERVNAKPHRSVEVLKRTLLRERSKIPDEHVCASVDSFIVRLKSSIKAKGDIFE</sequence>
<organism evidence="1 2">
    <name type="scientific">Oopsacas minuta</name>
    <dbReference type="NCBI Taxonomy" id="111878"/>
    <lineage>
        <taxon>Eukaryota</taxon>
        <taxon>Metazoa</taxon>
        <taxon>Porifera</taxon>
        <taxon>Hexactinellida</taxon>
        <taxon>Hexasterophora</taxon>
        <taxon>Lyssacinosida</taxon>
        <taxon>Leucopsacidae</taxon>
        <taxon>Oopsacas</taxon>
    </lineage>
</organism>
<dbReference type="InterPro" id="IPR036397">
    <property type="entry name" value="RNaseH_sf"/>
</dbReference>
<evidence type="ECO:0008006" key="3">
    <source>
        <dbReference type="Google" id="ProtNLM"/>
    </source>
</evidence>
<dbReference type="Gene3D" id="3.30.420.10">
    <property type="entry name" value="Ribonuclease H-like superfamily/Ribonuclease H"/>
    <property type="match status" value="1"/>
</dbReference>
<keyword evidence="2" id="KW-1185">Reference proteome</keyword>
<dbReference type="GO" id="GO:0003676">
    <property type="term" value="F:nucleic acid binding"/>
    <property type="evidence" value="ECO:0007669"/>
    <property type="project" value="InterPro"/>
</dbReference>
<dbReference type="PANTHER" id="PTHR46068">
    <property type="entry name" value="PROTEIN CBG27172"/>
    <property type="match status" value="1"/>
</dbReference>
<name>A0AAV7K4H6_9METZ</name>
<dbReference type="Proteomes" id="UP001165289">
    <property type="component" value="Unassembled WGS sequence"/>
</dbReference>
<dbReference type="PANTHER" id="PTHR46068:SF1">
    <property type="entry name" value="TRANSPOSASE IS30-LIKE HTH DOMAIN-CONTAINING PROTEIN"/>
    <property type="match status" value="1"/>
</dbReference>
<protein>
    <recommendedName>
        <fullName evidence="3">Tc1-like transposase DDE domain-containing protein</fullName>
    </recommendedName>
</protein>